<dbReference type="EMBL" id="JAASQP010000001">
    <property type="protein sequence ID" value="NIJ22519.1"/>
    <property type="molecule type" value="Genomic_DNA"/>
</dbReference>
<dbReference type="Proteomes" id="UP000788153">
    <property type="component" value="Unassembled WGS sequence"/>
</dbReference>
<sequence>MAKKPKTTTAIVPVATSVPHRPLAGTDIMPVEVYHVRDRHPSGDGPWSAEADKVSWIDPDTGLPCIMRRGNDGALCGYVGVGPDHPLAGVGEEALPHDPPIIVHGGIDYASPCEEYEPQEVSVCHIRVPRQVSGRSSAPVNPPFDARTMVALTKLPDEVWWFGFSCNQPYDLVPKDRHHVRALGLENGRVYRNERYVVRETTNLAAQLHAIGEGQPMPELKGERPPVGLAEYDPVRRR</sequence>
<evidence type="ECO:0000313" key="3">
    <source>
        <dbReference type="Proteomes" id="UP000788153"/>
    </source>
</evidence>
<name>A0ABX0TYX2_9SPHN</name>
<protein>
    <submittedName>
        <fullName evidence="2">Uncharacterized protein</fullName>
    </submittedName>
</protein>
<dbReference type="RefSeq" id="WP_140047750.1">
    <property type="nucleotide sequence ID" value="NZ_BAAAEV010000001.1"/>
</dbReference>
<organism evidence="2 3">
    <name type="scientific">Sphingomonas japonica</name>
    <dbReference type="NCBI Taxonomy" id="511662"/>
    <lineage>
        <taxon>Bacteria</taxon>
        <taxon>Pseudomonadati</taxon>
        <taxon>Pseudomonadota</taxon>
        <taxon>Alphaproteobacteria</taxon>
        <taxon>Sphingomonadales</taxon>
        <taxon>Sphingomonadaceae</taxon>
        <taxon>Sphingomonas</taxon>
    </lineage>
</organism>
<gene>
    <name evidence="2" type="ORF">FHT01_000061</name>
</gene>
<comment type="caution">
    <text evidence="2">The sequence shown here is derived from an EMBL/GenBank/DDBJ whole genome shotgun (WGS) entry which is preliminary data.</text>
</comment>
<accession>A0ABX0TYX2</accession>
<reference evidence="2 3" key="1">
    <citation type="submission" date="2020-03" db="EMBL/GenBank/DDBJ databases">
        <title>Genomic Encyclopedia of Type Strains, Phase IV (KMG-IV): sequencing the most valuable type-strain genomes for metagenomic binning, comparative biology and taxonomic classification.</title>
        <authorList>
            <person name="Goeker M."/>
        </authorList>
    </citation>
    <scope>NUCLEOTIDE SEQUENCE [LARGE SCALE GENOMIC DNA]</scope>
    <source>
        <strain evidence="2 3">DSM 22753</strain>
    </source>
</reference>
<evidence type="ECO:0000313" key="2">
    <source>
        <dbReference type="EMBL" id="NIJ22519.1"/>
    </source>
</evidence>
<feature type="region of interest" description="Disordered" evidence="1">
    <location>
        <begin position="215"/>
        <end position="238"/>
    </location>
</feature>
<evidence type="ECO:0000256" key="1">
    <source>
        <dbReference type="SAM" id="MobiDB-lite"/>
    </source>
</evidence>
<keyword evidence="3" id="KW-1185">Reference proteome</keyword>
<proteinExistence type="predicted"/>